<gene>
    <name evidence="2" type="ORF">CDG81_18775</name>
    <name evidence="3" type="ORF">IL38_06140</name>
</gene>
<dbReference type="KEGG" id="aey:CDG81_18775"/>
<feature type="transmembrane region" description="Helical" evidence="1">
    <location>
        <begin position="7"/>
        <end position="26"/>
    </location>
</feature>
<evidence type="ECO:0000313" key="2">
    <source>
        <dbReference type="EMBL" id="ASU79967.1"/>
    </source>
</evidence>
<feature type="transmembrane region" description="Helical" evidence="1">
    <location>
        <begin position="32"/>
        <end position="49"/>
    </location>
</feature>
<evidence type="ECO:0000313" key="3">
    <source>
        <dbReference type="EMBL" id="KGI82310.1"/>
    </source>
</evidence>
<evidence type="ECO:0000313" key="4">
    <source>
        <dbReference type="Proteomes" id="UP000029737"/>
    </source>
</evidence>
<dbReference type="RefSeq" id="WP_043570783.1">
    <property type="nucleotide sequence ID" value="NZ_CP022752.1"/>
</dbReference>
<dbReference type="OrthoDB" id="3692039at2"/>
<keyword evidence="4" id="KW-1185">Reference proteome</keyword>
<sequence length="122" mass="13398">MTKENRILFVGLGIAFALPLVLGLLLGWPAWVIVPLLVLVLVGIYRKLVYGPRTVADQVGALLDKIGLYEGDPVRELTASRLAKFVEAAGDPRAASEVRERFDSPRHGAANSRHHVRNIFSN</sequence>
<dbReference type="eggNOG" id="ENOG50349ZX">
    <property type="taxonomic scope" value="Bacteria"/>
</dbReference>
<dbReference type="EMBL" id="JPMV01000012">
    <property type="protein sequence ID" value="KGI82310.1"/>
    <property type="molecule type" value="Genomic_DNA"/>
</dbReference>
<accession>A0A099DAB1</accession>
<dbReference type="HOGENOM" id="CLU_2021752_0_0_11"/>
<keyword evidence="1" id="KW-1133">Transmembrane helix</keyword>
<keyword evidence="1" id="KW-0472">Membrane</keyword>
<reference evidence="3 4" key="1">
    <citation type="journal article" date="2014" name="PLoS ONE">
        <title>Identification and Characterization of a New Erythromycin Biosynthetic Gene Cluster in Actinopolyspora erythraea YIM90600, a Novel Erythronolide-Producing Halophilic Actinomycete Isolated from Salt Field.</title>
        <authorList>
            <person name="Chen D."/>
            <person name="Feng J."/>
            <person name="Huang L."/>
            <person name="Zhang Q."/>
            <person name="Wu J."/>
            <person name="Zhu X."/>
            <person name="Duan Y."/>
            <person name="Xu Z."/>
        </authorList>
    </citation>
    <scope>NUCLEOTIDE SEQUENCE [LARGE SCALE GENOMIC DNA]</scope>
    <source>
        <strain evidence="3 4">YIM90600</strain>
    </source>
</reference>
<dbReference type="AlphaFoldDB" id="A0A099DAB1"/>
<name>A0A099DAB1_9ACTN</name>
<organism evidence="2 5">
    <name type="scientific">Actinopolyspora erythraea</name>
    <dbReference type="NCBI Taxonomy" id="414996"/>
    <lineage>
        <taxon>Bacteria</taxon>
        <taxon>Bacillati</taxon>
        <taxon>Actinomycetota</taxon>
        <taxon>Actinomycetes</taxon>
        <taxon>Actinopolysporales</taxon>
        <taxon>Actinopolysporaceae</taxon>
        <taxon>Actinopolyspora</taxon>
    </lineage>
</organism>
<reference evidence="2 5" key="2">
    <citation type="submission" date="2017-08" db="EMBL/GenBank/DDBJ databases">
        <title>The complete genome sequence of moderately halophilic actinomycete Actinopolyspora erythraea YIM 90600, the producer of novel erythromycin, novel actinopolysporins A-C and tubercidin.</title>
        <authorList>
            <person name="Yin M."/>
            <person name="Tang S."/>
        </authorList>
    </citation>
    <scope>NUCLEOTIDE SEQUENCE [LARGE SCALE GENOMIC DNA]</scope>
    <source>
        <strain evidence="2 5">YIM 90600</strain>
    </source>
</reference>
<protein>
    <submittedName>
        <fullName evidence="2">Uncharacterized protein</fullName>
    </submittedName>
</protein>
<evidence type="ECO:0000256" key="1">
    <source>
        <dbReference type="SAM" id="Phobius"/>
    </source>
</evidence>
<dbReference type="EMBL" id="CP022752">
    <property type="protein sequence ID" value="ASU79967.1"/>
    <property type="molecule type" value="Genomic_DNA"/>
</dbReference>
<keyword evidence="1" id="KW-0812">Transmembrane</keyword>
<evidence type="ECO:0000313" key="5">
    <source>
        <dbReference type="Proteomes" id="UP000215043"/>
    </source>
</evidence>
<proteinExistence type="predicted"/>
<dbReference type="Proteomes" id="UP000029737">
    <property type="component" value="Unassembled WGS sequence"/>
</dbReference>
<dbReference type="Proteomes" id="UP000215043">
    <property type="component" value="Chromosome"/>
</dbReference>